<evidence type="ECO:0000313" key="2">
    <source>
        <dbReference type="EMBL" id="MFC5466998.1"/>
    </source>
</evidence>
<dbReference type="SMART" id="SM01321">
    <property type="entry name" value="Y1_Tnp"/>
    <property type="match status" value="1"/>
</dbReference>
<organism evidence="2 3">
    <name type="scientific">Lederbergia graminis</name>
    <dbReference type="NCBI Taxonomy" id="735518"/>
    <lineage>
        <taxon>Bacteria</taxon>
        <taxon>Bacillati</taxon>
        <taxon>Bacillota</taxon>
        <taxon>Bacilli</taxon>
        <taxon>Bacillales</taxon>
        <taxon>Bacillaceae</taxon>
        <taxon>Lederbergia</taxon>
    </lineage>
</organism>
<dbReference type="Gene3D" id="3.30.70.1290">
    <property type="entry name" value="Transposase IS200-like"/>
    <property type="match status" value="1"/>
</dbReference>
<dbReference type="PANTHER" id="PTHR34322:SF2">
    <property type="entry name" value="TRANSPOSASE IS200-LIKE DOMAIN-CONTAINING PROTEIN"/>
    <property type="match status" value="1"/>
</dbReference>
<gene>
    <name evidence="2" type="ORF">ACFPM4_19925</name>
</gene>
<dbReference type="InterPro" id="IPR002686">
    <property type="entry name" value="Transposase_17"/>
</dbReference>
<proteinExistence type="predicted"/>
<comment type="caution">
    <text evidence="2">The sequence shown here is derived from an EMBL/GenBank/DDBJ whole genome shotgun (WGS) entry which is preliminary data.</text>
</comment>
<evidence type="ECO:0000259" key="1">
    <source>
        <dbReference type="SMART" id="SM01321"/>
    </source>
</evidence>
<accession>A0ABW0LMQ2</accession>
<dbReference type="PANTHER" id="PTHR34322">
    <property type="entry name" value="TRANSPOSASE, Y1_TNP DOMAIN-CONTAINING"/>
    <property type="match status" value="1"/>
</dbReference>
<keyword evidence="3" id="KW-1185">Reference proteome</keyword>
<evidence type="ECO:0000313" key="3">
    <source>
        <dbReference type="Proteomes" id="UP001596147"/>
    </source>
</evidence>
<reference evidence="3" key="1">
    <citation type="journal article" date="2019" name="Int. J. Syst. Evol. Microbiol.">
        <title>The Global Catalogue of Microorganisms (GCM) 10K type strain sequencing project: providing services to taxonomists for standard genome sequencing and annotation.</title>
        <authorList>
            <consortium name="The Broad Institute Genomics Platform"/>
            <consortium name="The Broad Institute Genome Sequencing Center for Infectious Disease"/>
            <person name="Wu L."/>
            <person name="Ma J."/>
        </authorList>
    </citation>
    <scope>NUCLEOTIDE SEQUENCE [LARGE SCALE GENOMIC DNA]</scope>
    <source>
        <strain evidence="3">CGMCC 1.12237</strain>
    </source>
</reference>
<dbReference type="EMBL" id="JBHSMC010000045">
    <property type="protein sequence ID" value="MFC5466998.1"/>
    <property type="molecule type" value="Genomic_DNA"/>
</dbReference>
<dbReference type="Pfam" id="PF01797">
    <property type="entry name" value="Y1_Tnp"/>
    <property type="match status" value="1"/>
</dbReference>
<dbReference type="RefSeq" id="WP_382355775.1">
    <property type="nucleotide sequence ID" value="NZ_JBHSMC010000045.1"/>
</dbReference>
<dbReference type="InterPro" id="IPR036515">
    <property type="entry name" value="Transposase_17_sf"/>
</dbReference>
<dbReference type="SUPFAM" id="SSF143422">
    <property type="entry name" value="Transposase IS200-like"/>
    <property type="match status" value="1"/>
</dbReference>
<protein>
    <submittedName>
        <fullName evidence="2">Transposase</fullName>
    </submittedName>
</protein>
<feature type="domain" description="Transposase IS200-like" evidence="1">
    <location>
        <begin position="9"/>
        <end position="123"/>
    </location>
</feature>
<name>A0ABW0LMQ2_9BACI</name>
<sequence length="253" mass="29941">MARGPRRKSRVGIYHVMLRGVNRQTIFEDDEDKLRFLDTVKRFKAKCNFKLYCYCLMENHIHLLIKETDESISKTMQRISASYVYWYNQKYDSIGHLFQGRYKSEIVETASYFKTVLRYIHQNPIKAGISSNVFDCKWTSMNEYTSTVVMVDIDLGLNLFSLNRKKAFELFYHYMQQPNDDECLDDYVLPKITDDEVREYLSKIGIHSRNALQQMEKKDRNDIILKLKNLNGTTIRQLSRITGISKSVIQRIQ</sequence>
<dbReference type="Proteomes" id="UP001596147">
    <property type="component" value="Unassembled WGS sequence"/>
</dbReference>